<proteinExistence type="predicted"/>
<sequence>MMKPVELRKNVWWLAHRSDSLLEVNVYLLCYPHEKGQANLMIDPGPPELLTYLQKAVLPITGGLDKIQAVLINHQDPDVAPNSAYIQKLNPQCMVVASEDTWRLIQFLGLKASRFKAVESYRNHRAIMPGGNRLIFVPSPFCHFRGAMMYYDERSRILFSGDLFGGLSYSHDLYATEASWEGIKTFHQLYMPSRDALKLAVSRIRNLDPQPEMIAPQHGSIIQGGLIKDFLDRMYNLEVGLDLLIAGEKKENYLGAVNEILNELEKEGSADALAKGIAALNRDRSFTSIMTFVGTRVTGFKVDPPIAVKILLEHLRTYGGTGLESLVNLVALKTLIGRNIPIGDILPQSGGEQDLPDYFE</sequence>
<evidence type="ECO:0000313" key="2">
    <source>
        <dbReference type="EMBL" id="TAA73898.1"/>
    </source>
</evidence>
<accession>A0A521FYQ1</accession>
<dbReference type="SMART" id="SM00849">
    <property type="entry name" value="Lactamase_B"/>
    <property type="match status" value="1"/>
</dbReference>
<dbReference type="EMBL" id="NQJD01000050">
    <property type="protein sequence ID" value="TAA73898.1"/>
    <property type="molecule type" value="Genomic_DNA"/>
</dbReference>
<feature type="domain" description="Metallo-beta-lactamase" evidence="1">
    <location>
        <begin position="23"/>
        <end position="218"/>
    </location>
</feature>
<dbReference type="PANTHER" id="PTHR43041:SF1">
    <property type="entry name" value="METALLO-BETA-LACTAMASE DOMAIN-CONTAINING PROTEIN"/>
    <property type="match status" value="1"/>
</dbReference>
<dbReference type="Gene3D" id="3.60.15.10">
    <property type="entry name" value="Ribonuclease Z/Hydroxyacylglutathione hydrolase-like"/>
    <property type="match status" value="1"/>
</dbReference>
<dbReference type="InterPro" id="IPR045761">
    <property type="entry name" value="ODP_dom"/>
</dbReference>
<gene>
    <name evidence="2" type="ORF">CDV28_1501</name>
</gene>
<dbReference type="SUPFAM" id="SSF56281">
    <property type="entry name" value="Metallo-hydrolase/oxidoreductase"/>
    <property type="match status" value="1"/>
</dbReference>
<dbReference type="Proteomes" id="UP000316238">
    <property type="component" value="Unassembled WGS sequence"/>
</dbReference>
<evidence type="ECO:0000259" key="1">
    <source>
        <dbReference type="SMART" id="SM00849"/>
    </source>
</evidence>
<evidence type="ECO:0000313" key="3">
    <source>
        <dbReference type="Proteomes" id="UP000316238"/>
    </source>
</evidence>
<dbReference type="PANTHER" id="PTHR43041">
    <property type="entry name" value="HYDROLASE, METALLO-BETA-LACTAMASE SUPERFAMILY"/>
    <property type="match status" value="1"/>
</dbReference>
<keyword evidence="3" id="KW-1185">Reference proteome</keyword>
<dbReference type="Pfam" id="PF19583">
    <property type="entry name" value="ODP"/>
    <property type="match status" value="1"/>
</dbReference>
<name>A0A521FYQ1_9BACT</name>
<protein>
    <submittedName>
        <fullName evidence="2">Flavorubredoxin</fullName>
    </submittedName>
</protein>
<comment type="caution">
    <text evidence="2">The sequence shown here is derived from an EMBL/GenBank/DDBJ whole genome shotgun (WGS) entry which is preliminary data.</text>
</comment>
<organism evidence="2 3">
    <name type="scientific">Candidatus Electronema aureum</name>
    <dbReference type="NCBI Taxonomy" id="2005002"/>
    <lineage>
        <taxon>Bacteria</taxon>
        <taxon>Pseudomonadati</taxon>
        <taxon>Thermodesulfobacteriota</taxon>
        <taxon>Desulfobulbia</taxon>
        <taxon>Desulfobulbales</taxon>
        <taxon>Desulfobulbaceae</taxon>
        <taxon>Candidatus Electronema</taxon>
    </lineage>
</organism>
<dbReference type="AlphaFoldDB" id="A0A521FYQ1"/>
<dbReference type="InterPro" id="IPR001279">
    <property type="entry name" value="Metallo-B-lactamas"/>
</dbReference>
<reference evidence="2" key="1">
    <citation type="submission" date="2017-07" db="EMBL/GenBank/DDBJ databases">
        <title>The cable genome - Insights into the physiology and evolution of filamentous bacteria capable of sulfide oxidation via long distance electron transfer.</title>
        <authorList>
            <person name="Thorup C."/>
            <person name="Bjerg J.T."/>
            <person name="Schreiber L."/>
            <person name="Nielsen L.P."/>
            <person name="Kjeldsen K.U."/>
            <person name="Boesen T."/>
            <person name="Boggild A."/>
            <person name="Meysman F."/>
            <person name="Geelhoed J."/>
            <person name="Schramm A."/>
        </authorList>
    </citation>
    <scope>NUCLEOTIDE SEQUENCE [LARGE SCALE GENOMIC DNA]</scope>
    <source>
        <strain evidence="2">GS</strain>
    </source>
</reference>
<dbReference type="InterPro" id="IPR036866">
    <property type="entry name" value="RibonucZ/Hydroxyglut_hydro"/>
</dbReference>